<dbReference type="RefSeq" id="WP_106010630.1">
    <property type="nucleotide sequence ID" value="NZ_PVXP01000066.1"/>
</dbReference>
<feature type="transmembrane region" description="Helical" evidence="8">
    <location>
        <begin position="114"/>
        <end position="134"/>
    </location>
</feature>
<keyword evidence="10" id="KW-1185">Reference proteome</keyword>
<feature type="transmembrane region" description="Helical" evidence="8">
    <location>
        <begin position="12"/>
        <end position="30"/>
    </location>
</feature>
<keyword evidence="7 8" id="KW-0472">Membrane</keyword>
<dbReference type="PANTHER" id="PTHR34975">
    <property type="entry name" value="SPORE GERMINATION PROTEIN A2"/>
    <property type="match status" value="1"/>
</dbReference>
<dbReference type="InterPro" id="IPR004761">
    <property type="entry name" value="Spore_GerAB"/>
</dbReference>
<dbReference type="GO" id="GO:0009847">
    <property type="term" value="P:spore germination"/>
    <property type="evidence" value="ECO:0007669"/>
    <property type="project" value="InterPro"/>
</dbReference>
<name>A0A2T0BCR1_9CLOT</name>
<dbReference type="PANTHER" id="PTHR34975:SF2">
    <property type="entry name" value="SPORE GERMINATION PROTEIN A2"/>
    <property type="match status" value="1"/>
</dbReference>
<evidence type="ECO:0000256" key="8">
    <source>
        <dbReference type="SAM" id="Phobius"/>
    </source>
</evidence>
<accession>A0A2T0BCR1</accession>
<feature type="transmembrane region" description="Helical" evidence="8">
    <location>
        <begin position="146"/>
        <end position="165"/>
    </location>
</feature>
<evidence type="ECO:0000313" key="9">
    <source>
        <dbReference type="EMBL" id="PRR81671.1"/>
    </source>
</evidence>
<dbReference type="GO" id="GO:0016020">
    <property type="term" value="C:membrane"/>
    <property type="evidence" value="ECO:0007669"/>
    <property type="project" value="UniProtKB-SubCell"/>
</dbReference>
<comment type="subcellular location">
    <subcellularLocation>
        <location evidence="1">Membrane</location>
        <topology evidence="1">Multi-pass membrane protein</topology>
    </subcellularLocation>
</comment>
<keyword evidence="4" id="KW-0309">Germination</keyword>
<comment type="similarity">
    <text evidence="2">Belongs to the amino acid-polyamine-organocation (APC) superfamily. Spore germination protein (SGP) (TC 2.A.3.9) family.</text>
</comment>
<protein>
    <submittedName>
        <fullName evidence="9">Spore germination protein YndE</fullName>
    </submittedName>
</protein>
<evidence type="ECO:0000256" key="6">
    <source>
        <dbReference type="ARBA" id="ARBA00022989"/>
    </source>
</evidence>
<sequence>MQNSPESKITSYQLLCILTGSAVGVGLINLPNQVTEIARQSGWISVIIGGIYPLYLVCIAGMLQKRFPDKNILQLSRKFLGTFLGNFLNLIFMFNFVLYTTAVASGLTILLTTFIMYFMPPVKLLIFMVFLGAVSSCSGLEPLANINEVIFVFTVIISVIAIASLAKGKLINVLPLFGVDIKSLIRASTESCFSYGGVEIIFLLYPLLSDRKNFKSYALKGALFLIVLYASTTFLTIYYCGIDLIKKSYWAMLLATKSIEVPIINNFRFVYMFMWSIINFKTISNNYFASVFVLQDLLKKFSIKKLSLVMYPLMTAIASTYINEEARRAFLKFAIPKYTLFNIAYLTTICCMALIKKDGLNEKE</sequence>
<feature type="transmembrane region" description="Helical" evidence="8">
    <location>
        <begin position="83"/>
        <end position="102"/>
    </location>
</feature>
<keyword evidence="6 8" id="KW-1133">Transmembrane helix</keyword>
<evidence type="ECO:0000256" key="5">
    <source>
        <dbReference type="ARBA" id="ARBA00022692"/>
    </source>
</evidence>
<dbReference type="Gene3D" id="1.20.1740.10">
    <property type="entry name" value="Amino acid/polyamine transporter I"/>
    <property type="match status" value="1"/>
</dbReference>
<evidence type="ECO:0000256" key="7">
    <source>
        <dbReference type="ARBA" id="ARBA00023136"/>
    </source>
</evidence>
<dbReference type="OrthoDB" id="1931502at2"/>
<feature type="transmembrane region" description="Helical" evidence="8">
    <location>
        <begin position="269"/>
        <end position="294"/>
    </location>
</feature>
<dbReference type="AlphaFoldDB" id="A0A2T0BCR1"/>
<evidence type="ECO:0000256" key="1">
    <source>
        <dbReference type="ARBA" id="ARBA00004141"/>
    </source>
</evidence>
<dbReference type="EMBL" id="PVXP01000066">
    <property type="protein sequence ID" value="PRR81671.1"/>
    <property type="molecule type" value="Genomic_DNA"/>
</dbReference>
<gene>
    <name evidence="9" type="primary">yndE_3</name>
    <name evidence="9" type="ORF">CLLU_30720</name>
</gene>
<keyword evidence="5 8" id="KW-0812">Transmembrane</keyword>
<feature type="transmembrane region" description="Helical" evidence="8">
    <location>
        <begin position="335"/>
        <end position="355"/>
    </location>
</feature>
<dbReference type="Pfam" id="PF03845">
    <property type="entry name" value="Spore_permease"/>
    <property type="match status" value="1"/>
</dbReference>
<evidence type="ECO:0000256" key="4">
    <source>
        <dbReference type="ARBA" id="ARBA00022544"/>
    </source>
</evidence>
<evidence type="ECO:0000313" key="10">
    <source>
        <dbReference type="Proteomes" id="UP000237798"/>
    </source>
</evidence>
<organism evidence="9 10">
    <name type="scientific">Clostridium luticellarii</name>
    <dbReference type="NCBI Taxonomy" id="1691940"/>
    <lineage>
        <taxon>Bacteria</taxon>
        <taxon>Bacillati</taxon>
        <taxon>Bacillota</taxon>
        <taxon>Clostridia</taxon>
        <taxon>Eubacteriales</taxon>
        <taxon>Clostridiaceae</taxon>
        <taxon>Clostridium</taxon>
    </lineage>
</organism>
<evidence type="ECO:0000256" key="2">
    <source>
        <dbReference type="ARBA" id="ARBA00007998"/>
    </source>
</evidence>
<dbReference type="NCBIfam" id="TIGR00912">
    <property type="entry name" value="2A0309"/>
    <property type="match status" value="1"/>
</dbReference>
<keyword evidence="3" id="KW-0813">Transport</keyword>
<comment type="caution">
    <text evidence="9">The sequence shown here is derived from an EMBL/GenBank/DDBJ whole genome shotgun (WGS) entry which is preliminary data.</text>
</comment>
<dbReference type="Proteomes" id="UP000237798">
    <property type="component" value="Unassembled WGS sequence"/>
</dbReference>
<feature type="transmembrane region" description="Helical" evidence="8">
    <location>
        <begin position="306"/>
        <end position="323"/>
    </location>
</feature>
<evidence type="ECO:0000256" key="3">
    <source>
        <dbReference type="ARBA" id="ARBA00022448"/>
    </source>
</evidence>
<feature type="transmembrane region" description="Helical" evidence="8">
    <location>
        <begin position="42"/>
        <end position="63"/>
    </location>
</feature>
<reference evidence="9 10" key="1">
    <citation type="submission" date="2018-03" db="EMBL/GenBank/DDBJ databases">
        <title>Genome sequence of Clostridium luticellarii DSM 29923.</title>
        <authorList>
            <person name="Poehlein A."/>
            <person name="Daniel R."/>
        </authorList>
    </citation>
    <scope>NUCLEOTIDE SEQUENCE [LARGE SCALE GENOMIC DNA]</scope>
    <source>
        <strain evidence="9 10">DSM 29923</strain>
    </source>
</reference>
<proteinExistence type="inferred from homology"/>
<feature type="transmembrane region" description="Helical" evidence="8">
    <location>
        <begin position="185"/>
        <end position="205"/>
    </location>
</feature>
<feature type="transmembrane region" description="Helical" evidence="8">
    <location>
        <begin position="217"/>
        <end position="239"/>
    </location>
</feature>